<evidence type="ECO:0000256" key="3">
    <source>
        <dbReference type="ARBA" id="ARBA00023002"/>
    </source>
</evidence>
<comment type="caution">
    <text evidence="9">The sequence shown here is derived from an EMBL/GenBank/DDBJ whole genome shotgun (WGS) entry which is preliminary data.</text>
</comment>
<proteinExistence type="predicted"/>
<keyword evidence="3" id="KW-0560">Oxidoreductase</keyword>
<dbReference type="Pfam" id="PF13241">
    <property type="entry name" value="NAD_binding_7"/>
    <property type="match status" value="1"/>
</dbReference>
<name>A0ABD5UZ03_9EURY</name>
<evidence type="ECO:0000256" key="6">
    <source>
        <dbReference type="ARBA" id="ARBA00047561"/>
    </source>
</evidence>
<dbReference type="Gene3D" id="3.40.50.720">
    <property type="entry name" value="NAD(P)-binding Rossmann-like Domain"/>
    <property type="match status" value="1"/>
</dbReference>
<evidence type="ECO:0000256" key="4">
    <source>
        <dbReference type="ARBA" id="ARBA00023027"/>
    </source>
</evidence>
<protein>
    <recommendedName>
        <fullName evidence="2">precorrin-2 dehydrogenase</fullName>
        <ecNumber evidence="2">1.3.1.76</ecNumber>
    </recommendedName>
</protein>
<gene>
    <name evidence="9" type="ORF">ACFQE9_10480</name>
</gene>
<dbReference type="Gene3D" id="3.30.160.110">
    <property type="entry name" value="Siroheme synthase, domain 2"/>
    <property type="match status" value="1"/>
</dbReference>
<dbReference type="InterPro" id="IPR006367">
    <property type="entry name" value="Sirohaem_synthase_N"/>
</dbReference>
<dbReference type="InterPro" id="IPR028161">
    <property type="entry name" value="Met8-like"/>
</dbReference>
<reference evidence="9 10" key="1">
    <citation type="journal article" date="2019" name="Int. J. Syst. Evol. Microbiol.">
        <title>The Global Catalogue of Microorganisms (GCM) 10K type strain sequencing project: providing services to taxonomists for standard genome sequencing and annotation.</title>
        <authorList>
            <consortium name="The Broad Institute Genomics Platform"/>
            <consortium name="The Broad Institute Genome Sequencing Center for Infectious Disease"/>
            <person name="Wu L."/>
            <person name="Ma J."/>
        </authorList>
    </citation>
    <scope>NUCLEOTIDE SEQUENCE [LARGE SCALE GENOMIC DNA]</scope>
    <source>
        <strain evidence="9 10">SKJ47</strain>
    </source>
</reference>
<dbReference type="Pfam" id="PF14824">
    <property type="entry name" value="Sirohm_synth_M"/>
    <property type="match status" value="1"/>
</dbReference>
<dbReference type="EC" id="1.3.1.76" evidence="2"/>
<dbReference type="GO" id="GO:0006779">
    <property type="term" value="P:porphyrin-containing compound biosynthetic process"/>
    <property type="evidence" value="ECO:0007669"/>
    <property type="project" value="UniProtKB-KW"/>
</dbReference>
<dbReference type="RefSeq" id="WP_379744169.1">
    <property type="nucleotide sequence ID" value="NZ_JBHSVN010000001.1"/>
</dbReference>
<dbReference type="SUPFAM" id="SSF75615">
    <property type="entry name" value="Siroheme synthase middle domains-like"/>
    <property type="match status" value="1"/>
</dbReference>
<evidence type="ECO:0000313" key="9">
    <source>
        <dbReference type="EMBL" id="MFC6893023.1"/>
    </source>
</evidence>
<evidence type="ECO:0000313" key="10">
    <source>
        <dbReference type="Proteomes" id="UP001596296"/>
    </source>
</evidence>
<dbReference type="EMBL" id="JBHSXL010000009">
    <property type="protein sequence ID" value="MFC6893023.1"/>
    <property type="molecule type" value="Genomic_DNA"/>
</dbReference>
<comment type="pathway">
    <text evidence="1">Porphyrin-containing compound metabolism; siroheme biosynthesis; sirohydrochlorin from precorrin-2: step 1/1.</text>
</comment>
<accession>A0ABD5UZ03</accession>
<keyword evidence="10" id="KW-1185">Reference proteome</keyword>
<evidence type="ECO:0000256" key="2">
    <source>
        <dbReference type="ARBA" id="ARBA00012400"/>
    </source>
</evidence>
<dbReference type="Proteomes" id="UP001596296">
    <property type="component" value="Unassembled WGS sequence"/>
</dbReference>
<dbReference type="AlphaFoldDB" id="A0ABD5UZ03"/>
<feature type="domain" description="Siroheme synthase central" evidence="8">
    <location>
        <begin position="125"/>
        <end position="151"/>
    </location>
</feature>
<sequence length="232" mass="24705">MIPLVHDLSGETVLVFGGGNVATRKAKRFVSEARLIVVSPTFTDELRSLAEDRSLELVRDAPDPDGVRELVDRISPALIVAATDDPAVNAAAEAEAHERGVLVNRTDVSGARDSGSVVVPATVEDGPVTVAITTGANSPALARHLRERIEAEIEGAGELARITGDLRAELAEREVPPEGRREALRAVVRSPDVWKALQVGGANPRQTARRVAEGTCTDDGIERRTDDGTRKS</sequence>
<dbReference type="InterPro" id="IPR036291">
    <property type="entry name" value="NAD(P)-bd_dom_sf"/>
</dbReference>
<feature type="compositionally biased region" description="Basic and acidic residues" evidence="7">
    <location>
        <begin position="220"/>
        <end position="232"/>
    </location>
</feature>
<dbReference type="PANTHER" id="PTHR35330">
    <property type="entry name" value="SIROHEME BIOSYNTHESIS PROTEIN MET8"/>
    <property type="match status" value="1"/>
</dbReference>
<dbReference type="PANTHER" id="PTHR35330:SF1">
    <property type="entry name" value="SIROHEME BIOSYNTHESIS PROTEIN MET8"/>
    <property type="match status" value="1"/>
</dbReference>
<dbReference type="GO" id="GO:0043115">
    <property type="term" value="F:precorrin-2 dehydrogenase activity"/>
    <property type="evidence" value="ECO:0007669"/>
    <property type="project" value="UniProtKB-EC"/>
</dbReference>
<evidence type="ECO:0000256" key="7">
    <source>
        <dbReference type="SAM" id="MobiDB-lite"/>
    </source>
</evidence>
<dbReference type="InterPro" id="IPR028281">
    <property type="entry name" value="Sirohaem_synthase_central"/>
</dbReference>
<organism evidence="9 10">
    <name type="scientific">Halopenitus salinus</name>
    <dbReference type="NCBI Taxonomy" id="1198295"/>
    <lineage>
        <taxon>Archaea</taxon>
        <taxon>Methanobacteriati</taxon>
        <taxon>Methanobacteriota</taxon>
        <taxon>Stenosarchaea group</taxon>
        <taxon>Halobacteria</taxon>
        <taxon>Halobacteriales</taxon>
        <taxon>Haloferacaceae</taxon>
        <taxon>Halopenitus</taxon>
    </lineage>
</organism>
<evidence type="ECO:0000256" key="5">
    <source>
        <dbReference type="ARBA" id="ARBA00023244"/>
    </source>
</evidence>
<evidence type="ECO:0000259" key="8">
    <source>
        <dbReference type="Pfam" id="PF14824"/>
    </source>
</evidence>
<keyword evidence="4" id="KW-0520">NAD</keyword>
<comment type="catalytic activity">
    <reaction evidence="6">
        <text>precorrin-2 + NAD(+) = sirohydrochlorin + NADH + 2 H(+)</text>
        <dbReference type="Rhea" id="RHEA:15613"/>
        <dbReference type="ChEBI" id="CHEBI:15378"/>
        <dbReference type="ChEBI" id="CHEBI:57540"/>
        <dbReference type="ChEBI" id="CHEBI:57945"/>
        <dbReference type="ChEBI" id="CHEBI:58351"/>
        <dbReference type="ChEBI" id="CHEBI:58827"/>
        <dbReference type="EC" id="1.3.1.76"/>
    </reaction>
</comment>
<keyword evidence="5" id="KW-0627">Porphyrin biosynthesis</keyword>
<dbReference type="SUPFAM" id="SSF51735">
    <property type="entry name" value="NAD(P)-binding Rossmann-fold domains"/>
    <property type="match status" value="1"/>
</dbReference>
<feature type="region of interest" description="Disordered" evidence="7">
    <location>
        <begin position="200"/>
        <end position="232"/>
    </location>
</feature>
<dbReference type="NCBIfam" id="TIGR01470">
    <property type="entry name" value="cysG_Nterm"/>
    <property type="match status" value="1"/>
</dbReference>
<evidence type="ECO:0000256" key="1">
    <source>
        <dbReference type="ARBA" id="ARBA00005010"/>
    </source>
</evidence>